<dbReference type="PANTHER" id="PTHR43461">
    <property type="entry name" value="TRANSMEMBRANE PROTEIN 256"/>
    <property type="match status" value="1"/>
</dbReference>
<dbReference type="Proteomes" id="UP000476064">
    <property type="component" value="Chromosome"/>
</dbReference>
<dbReference type="GO" id="GO:0005886">
    <property type="term" value="C:plasma membrane"/>
    <property type="evidence" value="ECO:0007669"/>
    <property type="project" value="TreeGrafter"/>
</dbReference>
<evidence type="ECO:0000256" key="2">
    <source>
        <dbReference type="ARBA" id="ARBA00009694"/>
    </source>
</evidence>
<evidence type="ECO:0000313" key="7">
    <source>
        <dbReference type="EMBL" id="QHT62858.1"/>
    </source>
</evidence>
<dbReference type="RefSeq" id="WP_162359289.1">
    <property type="nucleotide sequence ID" value="NZ_CP048209.1"/>
</dbReference>
<gene>
    <name evidence="7" type="ORF">GXP70_24675</name>
</gene>
<feature type="transmembrane region" description="Helical" evidence="6">
    <location>
        <begin position="37"/>
        <end position="58"/>
    </location>
</feature>
<dbReference type="EMBL" id="CP048209">
    <property type="protein sequence ID" value="QHT62858.1"/>
    <property type="molecule type" value="Genomic_DNA"/>
</dbReference>
<feature type="transmembrane region" description="Helical" evidence="6">
    <location>
        <begin position="96"/>
        <end position="120"/>
    </location>
</feature>
<evidence type="ECO:0000256" key="5">
    <source>
        <dbReference type="ARBA" id="ARBA00023136"/>
    </source>
</evidence>
<evidence type="ECO:0000256" key="1">
    <source>
        <dbReference type="ARBA" id="ARBA00004141"/>
    </source>
</evidence>
<comment type="subcellular location">
    <subcellularLocation>
        <location evidence="1">Membrane</location>
        <topology evidence="1">Multi-pass membrane protein</topology>
    </subcellularLocation>
</comment>
<dbReference type="KEGG" id="plyc:GXP70_24675"/>
<keyword evidence="8" id="KW-1185">Reference proteome</keyword>
<evidence type="ECO:0000256" key="4">
    <source>
        <dbReference type="ARBA" id="ARBA00022989"/>
    </source>
</evidence>
<feature type="transmembrane region" description="Helical" evidence="6">
    <location>
        <begin position="6"/>
        <end position="25"/>
    </location>
</feature>
<comment type="similarity">
    <text evidence="2">Belongs to the UPF0382 family.</text>
</comment>
<keyword evidence="3 6" id="KW-0812">Transmembrane</keyword>
<sequence>MQTFVVLGSILMVLAVAIGAFGAHIMKSKLAPDKLKIYEVGVQYHITHALGIILVGLLAAHNPDVGMIKAAGWLLFAGIVLFSGSLYVLSVKRARFLGPVTPLGGLCFMAGWVLLALGVMQA</sequence>
<proteinExistence type="inferred from homology"/>
<accession>A0A6C0G0B9</accession>
<protein>
    <submittedName>
        <fullName evidence="7">DUF423 domain-containing protein</fullName>
    </submittedName>
</protein>
<dbReference type="InterPro" id="IPR006696">
    <property type="entry name" value="DUF423"/>
</dbReference>
<organism evidence="7 8">
    <name type="scientific">Paenibacillus lycopersici</name>
    <dbReference type="NCBI Taxonomy" id="2704462"/>
    <lineage>
        <taxon>Bacteria</taxon>
        <taxon>Bacillati</taxon>
        <taxon>Bacillota</taxon>
        <taxon>Bacilli</taxon>
        <taxon>Bacillales</taxon>
        <taxon>Paenibacillaceae</taxon>
        <taxon>Paenibacillus</taxon>
    </lineage>
</organism>
<dbReference type="AlphaFoldDB" id="A0A6C0G0B9"/>
<evidence type="ECO:0000256" key="3">
    <source>
        <dbReference type="ARBA" id="ARBA00022692"/>
    </source>
</evidence>
<reference evidence="7 8" key="1">
    <citation type="submission" date="2020-01" db="EMBL/GenBank/DDBJ databases">
        <title>Paenibacillus sp. nov., isolated from tomato rhizosphere.</title>
        <authorList>
            <person name="Weon H.-Y."/>
            <person name="Lee S.A."/>
        </authorList>
    </citation>
    <scope>NUCLEOTIDE SEQUENCE [LARGE SCALE GENOMIC DNA]</scope>
    <source>
        <strain evidence="7 8">12200R-189</strain>
    </source>
</reference>
<keyword evidence="4 6" id="KW-1133">Transmembrane helix</keyword>
<keyword evidence="5 6" id="KW-0472">Membrane</keyword>
<dbReference type="PANTHER" id="PTHR43461:SF1">
    <property type="entry name" value="TRANSMEMBRANE PROTEIN 256"/>
    <property type="match status" value="1"/>
</dbReference>
<evidence type="ECO:0000256" key="6">
    <source>
        <dbReference type="SAM" id="Phobius"/>
    </source>
</evidence>
<name>A0A6C0G0B9_9BACL</name>
<evidence type="ECO:0000313" key="8">
    <source>
        <dbReference type="Proteomes" id="UP000476064"/>
    </source>
</evidence>
<dbReference type="Pfam" id="PF04241">
    <property type="entry name" value="DUF423"/>
    <property type="match status" value="1"/>
</dbReference>
<feature type="transmembrane region" description="Helical" evidence="6">
    <location>
        <begin position="70"/>
        <end position="89"/>
    </location>
</feature>